<evidence type="ECO:0000256" key="2">
    <source>
        <dbReference type="ARBA" id="ARBA00007703"/>
    </source>
</evidence>
<sequence>MSLARLLNDQQARLASLVVLLEEELEALTVGQIDGNRLARIAAEKQALLAELERMEQLRRQVQRRLGYRDGHQGAREAASDADCLAGWEATLDATERADRLNGLAGQLLAMRLSHNQRMLDFIHAVSEKTLYDPRGRTGRQPGRLNASA</sequence>
<dbReference type="OrthoDB" id="6238586at2"/>
<feature type="coiled-coil region" evidence="4">
    <location>
        <begin position="38"/>
        <end position="65"/>
    </location>
</feature>
<organism evidence="5 6">
    <name type="scientific">Halomonas heilongjiangensis</name>
    <dbReference type="NCBI Taxonomy" id="1387883"/>
    <lineage>
        <taxon>Bacteria</taxon>
        <taxon>Pseudomonadati</taxon>
        <taxon>Pseudomonadota</taxon>
        <taxon>Gammaproteobacteria</taxon>
        <taxon>Oceanospirillales</taxon>
        <taxon>Halomonadaceae</taxon>
        <taxon>Halomonas</taxon>
    </lineage>
</organism>
<dbReference type="EMBL" id="PNRE01000019">
    <property type="protein sequence ID" value="PMR71224.1"/>
    <property type="molecule type" value="Genomic_DNA"/>
</dbReference>
<comment type="function">
    <text evidence="1">Required for the efficient initiation of filament assembly.</text>
</comment>
<evidence type="ECO:0000256" key="3">
    <source>
        <dbReference type="ARBA" id="ARBA00022795"/>
    </source>
</evidence>
<keyword evidence="4" id="KW-0175">Coiled coil</keyword>
<keyword evidence="3" id="KW-1005">Bacterial flagellum biogenesis</keyword>
<dbReference type="Gene3D" id="1.20.58.300">
    <property type="entry name" value="FlgN-like"/>
    <property type="match status" value="1"/>
</dbReference>
<keyword evidence="5" id="KW-0282">Flagellum</keyword>
<dbReference type="GO" id="GO:0044780">
    <property type="term" value="P:bacterial-type flagellum assembly"/>
    <property type="evidence" value="ECO:0007669"/>
    <property type="project" value="InterPro"/>
</dbReference>
<proteinExistence type="inferred from homology"/>
<name>A0A2N7TSQ4_9GAMM</name>
<protein>
    <submittedName>
        <fullName evidence="5">Flagellar protein FlgN</fullName>
    </submittedName>
</protein>
<evidence type="ECO:0000256" key="4">
    <source>
        <dbReference type="SAM" id="Coils"/>
    </source>
</evidence>
<dbReference type="Pfam" id="PF05130">
    <property type="entry name" value="FlgN"/>
    <property type="match status" value="1"/>
</dbReference>
<keyword evidence="5" id="KW-0966">Cell projection</keyword>
<dbReference type="RefSeq" id="WP_102626602.1">
    <property type="nucleotide sequence ID" value="NZ_PDOH01000014.1"/>
</dbReference>
<comment type="caution">
    <text evidence="5">The sequence shown here is derived from an EMBL/GenBank/DDBJ whole genome shotgun (WGS) entry which is preliminary data.</text>
</comment>
<reference evidence="5 6" key="1">
    <citation type="submission" date="2018-01" db="EMBL/GenBank/DDBJ databases">
        <title>Halomonas endophytica sp. nov., isolated from storage liquid in the stems of Populus euphratica.</title>
        <authorList>
            <person name="Chen C."/>
        </authorList>
    </citation>
    <scope>NUCLEOTIDE SEQUENCE [LARGE SCALE GENOMIC DNA]</scope>
    <source>
        <strain evidence="5 6">DSM 26881</strain>
    </source>
</reference>
<dbReference type="InterPro" id="IPR036679">
    <property type="entry name" value="FlgN-like_sf"/>
</dbReference>
<comment type="similarity">
    <text evidence="2">Belongs to the FlgN family.</text>
</comment>
<gene>
    <name evidence="5" type="ORF">C1H66_03940</name>
</gene>
<accession>A0A2N7TSQ4</accession>
<dbReference type="InterPro" id="IPR007809">
    <property type="entry name" value="FlgN-like"/>
</dbReference>
<keyword evidence="6" id="KW-1185">Reference proteome</keyword>
<dbReference type="Proteomes" id="UP000235346">
    <property type="component" value="Unassembled WGS sequence"/>
</dbReference>
<evidence type="ECO:0000256" key="1">
    <source>
        <dbReference type="ARBA" id="ARBA00002397"/>
    </source>
</evidence>
<dbReference type="AlphaFoldDB" id="A0A2N7TSQ4"/>
<evidence type="ECO:0000313" key="5">
    <source>
        <dbReference type="EMBL" id="PMR71224.1"/>
    </source>
</evidence>
<keyword evidence="5" id="KW-0969">Cilium</keyword>
<dbReference type="SUPFAM" id="SSF140566">
    <property type="entry name" value="FlgN-like"/>
    <property type="match status" value="1"/>
</dbReference>
<evidence type="ECO:0000313" key="6">
    <source>
        <dbReference type="Proteomes" id="UP000235346"/>
    </source>
</evidence>